<keyword evidence="3" id="KW-1185">Reference proteome</keyword>
<dbReference type="EMBL" id="NMUH01005719">
    <property type="protein sequence ID" value="MQM13507.1"/>
    <property type="molecule type" value="Genomic_DNA"/>
</dbReference>
<evidence type="ECO:0000256" key="1">
    <source>
        <dbReference type="SAM" id="MobiDB-lite"/>
    </source>
</evidence>
<accession>A0A843WYV5</accession>
<feature type="non-terminal residue" evidence="2">
    <location>
        <position position="1"/>
    </location>
</feature>
<feature type="region of interest" description="Disordered" evidence="1">
    <location>
        <begin position="1"/>
        <end position="20"/>
    </location>
</feature>
<evidence type="ECO:0000313" key="2">
    <source>
        <dbReference type="EMBL" id="MQM13507.1"/>
    </source>
</evidence>
<name>A0A843WYV5_COLES</name>
<reference evidence="2" key="1">
    <citation type="submission" date="2017-07" db="EMBL/GenBank/DDBJ databases">
        <title>Taro Niue Genome Assembly and Annotation.</title>
        <authorList>
            <person name="Atibalentja N."/>
            <person name="Keating K."/>
            <person name="Fields C.J."/>
        </authorList>
    </citation>
    <scope>NUCLEOTIDE SEQUENCE</scope>
    <source>
        <strain evidence="2">Niue_2</strain>
        <tissue evidence="2">Leaf</tissue>
    </source>
</reference>
<comment type="caution">
    <text evidence="2">The sequence shown here is derived from an EMBL/GenBank/DDBJ whole genome shotgun (WGS) entry which is preliminary data.</text>
</comment>
<proteinExistence type="predicted"/>
<dbReference type="Proteomes" id="UP000652761">
    <property type="component" value="Unassembled WGS sequence"/>
</dbReference>
<sequence>EGHRNQQRREASSRSSKKGKESLTTLVFFLFQASRGGLGKKEVAARFPSPWKGHRSGSLHCGRPPIRFPSLWKGHRSGFLHCGRPPFWFILHEIPPFRITTSSGLGI</sequence>
<organism evidence="2 3">
    <name type="scientific">Colocasia esculenta</name>
    <name type="common">Wild taro</name>
    <name type="synonym">Arum esculentum</name>
    <dbReference type="NCBI Taxonomy" id="4460"/>
    <lineage>
        <taxon>Eukaryota</taxon>
        <taxon>Viridiplantae</taxon>
        <taxon>Streptophyta</taxon>
        <taxon>Embryophyta</taxon>
        <taxon>Tracheophyta</taxon>
        <taxon>Spermatophyta</taxon>
        <taxon>Magnoliopsida</taxon>
        <taxon>Liliopsida</taxon>
        <taxon>Araceae</taxon>
        <taxon>Aroideae</taxon>
        <taxon>Colocasieae</taxon>
        <taxon>Colocasia</taxon>
    </lineage>
</organism>
<dbReference type="AlphaFoldDB" id="A0A843WYV5"/>
<gene>
    <name evidence="2" type="ORF">Taro_046432</name>
</gene>
<protein>
    <submittedName>
        <fullName evidence="2">Uncharacterized protein</fullName>
    </submittedName>
</protein>
<evidence type="ECO:0000313" key="3">
    <source>
        <dbReference type="Proteomes" id="UP000652761"/>
    </source>
</evidence>